<feature type="region of interest" description="Disordered" evidence="1">
    <location>
        <begin position="524"/>
        <end position="543"/>
    </location>
</feature>
<dbReference type="Pfam" id="PF12520">
    <property type="entry name" value="DUF3723"/>
    <property type="match status" value="1"/>
</dbReference>
<evidence type="ECO:0000256" key="1">
    <source>
        <dbReference type="SAM" id="MobiDB-lite"/>
    </source>
</evidence>
<feature type="compositionally biased region" description="Basic and acidic residues" evidence="1">
    <location>
        <begin position="583"/>
        <end position="592"/>
    </location>
</feature>
<dbReference type="EMBL" id="JAADYS010003569">
    <property type="protein sequence ID" value="KAF4446077.1"/>
    <property type="molecule type" value="Genomic_DNA"/>
</dbReference>
<comment type="caution">
    <text evidence="2">The sequence shown here is derived from an EMBL/GenBank/DDBJ whole genome shotgun (WGS) entry which is preliminary data.</text>
</comment>
<accession>A0A8H4K7D2</accession>
<reference evidence="2 3" key="1">
    <citation type="submission" date="2020-01" db="EMBL/GenBank/DDBJ databases">
        <title>Identification and distribution of gene clusters putatively required for synthesis of sphingolipid metabolism inhibitors in phylogenetically diverse species of the filamentous fungus Fusarium.</title>
        <authorList>
            <person name="Kim H.-S."/>
            <person name="Busman M."/>
            <person name="Brown D.W."/>
            <person name="Divon H."/>
            <person name="Uhlig S."/>
            <person name="Proctor R.H."/>
        </authorList>
    </citation>
    <scope>NUCLEOTIDE SEQUENCE [LARGE SCALE GENOMIC DNA]</scope>
    <source>
        <strain evidence="2 3">NRRL 20459</strain>
    </source>
</reference>
<dbReference type="InterPro" id="IPR022198">
    <property type="entry name" value="DUF3723"/>
</dbReference>
<name>A0A8H4K7D2_9HYPO</name>
<keyword evidence="3" id="KW-1185">Reference proteome</keyword>
<dbReference type="AlphaFoldDB" id="A0A8H4K7D2"/>
<sequence>MFSLQYQAERLIGLTEDVIAEKNTKFQGIVKVFIEDLVFAPDFTPCDYNVSSAKVSRLKRIFKTEGCNRSDPSNFITGTIAPDVLEEAMRLSNLTSDDFQDREELPVLYLPRFQYIRCAYGRSRVKALSDMSRLGRWWTIELHSDLTEEKRWWARLTKSAANILKRLLKHEAFAPPFLKLIINIPGLREGFEIGPWNKIIGAKCDEEVVRYMEFTFESWVSLMGSEEALSYVDPEDVREFQLRVPGVSQLDFHHLASLIMNGDAFKRLENRERRKELITRLSRIKYLIPSIHTLQKDFKYLRLCTDTLKQLTHGNDKPPGTAQTLAFDAFSSKTSMGPDSSFFEKMKCLYLAIMRDLVELTGEWPLLEDGEKPPESCVPLPASWHRLATEARRLGFHSDEITRLASEDPDEKVALRALCSARPISTFEYNDSELQSMVKSIVAALGQARDRTSNGIDAALTTTGIGEPIPRRCGRQYSGAYARDRWSFNIAKFSCPTPESTDITSLFVRRSVFHAFWRIEEIHDDNTAPAEPEDEPMPPPETELIFSSENESMYSQVIHASVEPNDQPMPDRHSPRQSSYKGQRFEERDGRKTQKLTTRQRLVRQKSKAKRGQSKRPSKRLLARLKPAIQPATESLAVQQQSTNQQQLVPVQTAPVRVSMAEEPSAIPTPTLDLIRPLARSPEMMVFEFIQDGLGGGSWKEHTCRRELVSELIQELKTHFKQGVEFYHQREPRTIAEQELPQYDAICIAPRDVAFREGHFPAEEEY</sequence>
<feature type="compositionally biased region" description="Basic residues" evidence="1">
    <location>
        <begin position="601"/>
        <end position="621"/>
    </location>
</feature>
<evidence type="ECO:0000313" key="3">
    <source>
        <dbReference type="Proteomes" id="UP000554235"/>
    </source>
</evidence>
<protein>
    <submittedName>
        <fullName evidence="2">Uncharacterized protein</fullName>
    </submittedName>
</protein>
<evidence type="ECO:0000313" key="2">
    <source>
        <dbReference type="EMBL" id="KAF4446077.1"/>
    </source>
</evidence>
<gene>
    <name evidence="2" type="ORF">FALBO_17112</name>
</gene>
<dbReference type="Proteomes" id="UP000554235">
    <property type="component" value="Unassembled WGS sequence"/>
</dbReference>
<organism evidence="2 3">
    <name type="scientific">Fusarium albosuccineum</name>
    <dbReference type="NCBI Taxonomy" id="1237068"/>
    <lineage>
        <taxon>Eukaryota</taxon>
        <taxon>Fungi</taxon>
        <taxon>Dikarya</taxon>
        <taxon>Ascomycota</taxon>
        <taxon>Pezizomycotina</taxon>
        <taxon>Sordariomycetes</taxon>
        <taxon>Hypocreomycetidae</taxon>
        <taxon>Hypocreales</taxon>
        <taxon>Nectriaceae</taxon>
        <taxon>Fusarium</taxon>
        <taxon>Fusarium decemcellulare species complex</taxon>
    </lineage>
</organism>
<dbReference type="OrthoDB" id="4227485at2759"/>
<proteinExistence type="predicted"/>
<feature type="region of interest" description="Disordered" evidence="1">
    <location>
        <begin position="562"/>
        <end position="621"/>
    </location>
</feature>